<dbReference type="Proteomes" id="UP000678393">
    <property type="component" value="Unassembled WGS sequence"/>
</dbReference>
<dbReference type="EMBL" id="CAJHNH020006412">
    <property type="protein sequence ID" value="CAG5133690.1"/>
    <property type="molecule type" value="Genomic_DNA"/>
</dbReference>
<accession>A0A8S4A021</accession>
<sequence length="58" mass="6532">MCLCGYLILADTANTLSEFAQTVEVYVDNVHRPGYILHLVHHSNYWGNYEPMDGGESS</sequence>
<feature type="non-terminal residue" evidence="1">
    <location>
        <position position="58"/>
    </location>
</feature>
<evidence type="ECO:0000313" key="1">
    <source>
        <dbReference type="EMBL" id="CAG5133690.1"/>
    </source>
</evidence>
<gene>
    <name evidence="1" type="ORF">CUNI_LOCUS19248</name>
</gene>
<dbReference type="AlphaFoldDB" id="A0A8S4A021"/>
<reference evidence="1" key="1">
    <citation type="submission" date="2021-04" db="EMBL/GenBank/DDBJ databases">
        <authorList>
            <consortium name="Molecular Ecology Group"/>
        </authorList>
    </citation>
    <scope>NUCLEOTIDE SEQUENCE</scope>
</reference>
<evidence type="ECO:0000313" key="2">
    <source>
        <dbReference type="Proteomes" id="UP000678393"/>
    </source>
</evidence>
<comment type="caution">
    <text evidence="1">The sequence shown here is derived from an EMBL/GenBank/DDBJ whole genome shotgun (WGS) entry which is preliminary data.</text>
</comment>
<protein>
    <submittedName>
        <fullName evidence="1">Uncharacterized protein</fullName>
    </submittedName>
</protein>
<proteinExistence type="predicted"/>
<dbReference type="OrthoDB" id="843225at2759"/>
<name>A0A8S4A021_9EUPU</name>
<keyword evidence="2" id="KW-1185">Reference proteome</keyword>
<organism evidence="1 2">
    <name type="scientific">Candidula unifasciata</name>
    <dbReference type="NCBI Taxonomy" id="100452"/>
    <lineage>
        <taxon>Eukaryota</taxon>
        <taxon>Metazoa</taxon>
        <taxon>Spiralia</taxon>
        <taxon>Lophotrochozoa</taxon>
        <taxon>Mollusca</taxon>
        <taxon>Gastropoda</taxon>
        <taxon>Heterobranchia</taxon>
        <taxon>Euthyneura</taxon>
        <taxon>Panpulmonata</taxon>
        <taxon>Eupulmonata</taxon>
        <taxon>Stylommatophora</taxon>
        <taxon>Helicina</taxon>
        <taxon>Helicoidea</taxon>
        <taxon>Geomitridae</taxon>
        <taxon>Candidula</taxon>
    </lineage>
</organism>